<proteinExistence type="predicted"/>
<gene>
    <name evidence="1" type="ORF">LY04_01993</name>
</gene>
<dbReference type="InterPro" id="IPR036388">
    <property type="entry name" value="WH-like_DNA-bd_sf"/>
</dbReference>
<evidence type="ECO:0000313" key="2">
    <source>
        <dbReference type="Proteomes" id="UP000295058"/>
    </source>
</evidence>
<dbReference type="SUPFAM" id="SSF46894">
    <property type="entry name" value="C-terminal effector domain of the bipartite response regulators"/>
    <property type="match status" value="1"/>
</dbReference>
<accession>A0ABY2EXZ6</accession>
<evidence type="ECO:0000313" key="1">
    <source>
        <dbReference type="EMBL" id="TDW58643.1"/>
    </source>
</evidence>
<dbReference type="InterPro" id="IPR016032">
    <property type="entry name" value="Sig_transdc_resp-reg_C-effctor"/>
</dbReference>
<protein>
    <recommendedName>
        <fullName evidence="3">LuxR family transcriptional regulator</fullName>
    </recommendedName>
</protein>
<comment type="caution">
    <text evidence="1">The sequence shown here is derived from an EMBL/GenBank/DDBJ whole genome shotgun (WGS) entry which is preliminary data.</text>
</comment>
<evidence type="ECO:0008006" key="3">
    <source>
        <dbReference type="Google" id="ProtNLM"/>
    </source>
</evidence>
<sequence length="298" mass="34908">MERFNERSGPFSLASKRYSFLRLIREELDDALGSYRNQLELKHTLFDVPGLSGKQPFSCVVRDLGARGTEDKIRRTLRRFSESMLFTQDNEDSRFYDTAETLLELLIHCRSKQPAKRKSVSSQFNLQRPKELCFLCGAPSEFLEYFSNHESWALIDDDEKLKLSHKYCYKHRPKRRDGTWNPEYRRARRNRENFELEAERLLNQSAQPALLKPHTGTLDIDRYIMTLIAQTTLQPADEDKIRNLARKIVNYRISDRKKQILMLVATGHKQADIARRLKISRQAVSKALASIPNEFRLV</sequence>
<dbReference type="Gene3D" id="1.10.10.10">
    <property type="entry name" value="Winged helix-like DNA-binding domain superfamily/Winged helix DNA-binding domain"/>
    <property type="match status" value="1"/>
</dbReference>
<dbReference type="EMBL" id="SODO01000007">
    <property type="protein sequence ID" value="TDW58643.1"/>
    <property type="molecule type" value="Genomic_DNA"/>
</dbReference>
<dbReference type="Proteomes" id="UP000295058">
    <property type="component" value="Unassembled WGS sequence"/>
</dbReference>
<organism evidence="1 2">
    <name type="scientific">Oceanimonas baumannii</name>
    <dbReference type="NCBI Taxonomy" id="129578"/>
    <lineage>
        <taxon>Bacteria</taxon>
        <taxon>Pseudomonadati</taxon>
        <taxon>Pseudomonadota</taxon>
        <taxon>Gammaproteobacteria</taxon>
        <taxon>Aeromonadales</taxon>
        <taxon>Aeromonadaceae</taxon>
        <taxon>Oceanimonas</taxon>
    </lineage>
</organism>
<keyword evidence="2" id="KW-1185">Reference proteome</keyword>
<reference evidence="1 2" key="1">
    <citation type="submission" date="2019-03" db="EMBL/GenBank/DDBJ databases">
        <title>Genomic Encyclopedia of Archaeal and Bacterial Type Strains, Phase II (KMG-II): from individual species to whole genera.</title>
        <authorList>
            <person name="Goeker M."/>
        </authorList>
    </citation>
    <scope>NUCLEOTIDE SEQUENCE [LARGE SCALE GENOMIC DNA]</scope>
    <source>
        <strain evidence="1 2">DSM 15594</strain>
    </source>
</reference>
<name>A0ABY2EXZ6_9GAMM</name>